<organism evidence="8 9">
    <name type="scientific">Mya arenaria</name>
    <name type="common">Soft-shell clam</name>
    <dbReference type="NCBI Taxonomy" id="6604"/>
    <lineage>
        <taxon>Eukaryota</taxon>
        <taxon>Metazoa</taxon>
        <taxon>Spiralia</taxon>
        <taxon>Lophotrochozoa</taxon>
        <taxon>Mollusca</taxon>
        <taxon>Bivalvia</taxon>
        <taxon>Autobranchia</taxon>
        <taxon>Heteroconchia</taxon>
        <taxon>Euheterodonta</taxon>
        <taxon>Imparidentia</taxon>
        <taxon>Neoheterodontei</taxon>
        <taxon>Myida</taxon>
        <taxon>Myoidea</taxon>
        <taxon>Myidae</taxon>
        <taxon>Mya</taxon>
    </lineage>
</organism>
<sequence length="383" mass="44484">MKKKEKNLFSITWRQVRLRKLQMQSSITMGEETPKYEMLVGVFEPDIITRLEPKQVLPYMPSIEYIALRQKLHGDSVHDDTNERRYIEIMTPQLRQIINPCEITPALLSRDVLIQEDVEEITCEANNRGSIAATDLLLKRVSGKHPKWYTELVAALFTSELKGTHSRSKSVKERNPKTEVKGMHPVSNSVKERNPTQASYKESVHEQQQFQTEIKDRYSTSLPKVPPRLPMRISKDRVESMPMKEQDEYEDTDLMNVKRETIYVYSVEDRDAIYQGHRSFQKGEIIRVIKPKDDEQDEEYYQCDDEAGNLIPKSCESASVATDTQIPESMIKTVNQMLSDLLKKHKVLEQHVEVLKEQRGVRENGIKQEDDDEEDLENITSLC</sequence>
<feature type="compositionally biased region" description="Basic and acidic residues" evidence="6">
    <location>
        <begin position="170"/>
        <end position="182"/>
    </location>
</feature>
<name>A0ABY7EIM7_MYAAR</name>
<keyword evidence="3" id="KW-0399">Innate immunity</keyword>
<dbReference type="EMBL" id="CP111017">
    <property type="protein sequence ID" value="WAR08999.1"/>
    <property type="molecule type" value="Genomic_DNA"/>
</dbReference>
<evidence type="ECO:0000313" key="9">
    <source>
        <dbReference type="Proteomes" id="UP001164746"/>
    </source>
</evidence>
<evidence type="ECO:0000256" key="4">
    <source>
        <dbReference type="ARBA" id="ARBA00022843"/>
    </source>
</evidence>
<accession>A0ABY7EIM7</accession>
<feature type="region of interest" description="Disordered" evidence="6">
    <location>
        <begin position="359"/>
        <end position="383"/>
    </location>
</feature>
<evidence type="ECO:0000259" key="7">
    <source>
        <dbReference type="Pfam" id="PF16739"/>
    </source>
</evidence>
<evidence type="ECO:0000256" key="1">
    <source>
        <dbReference type="ARBA" id="ARBA00022499"/>
    </source>
</evidence>
<dbReference type="Gene3D" id="1.10.533.10">
    <property type="entry name" value="Death Domain, Fas"/>
    <property type="match status" value="1"/>
</dbReference>
<evidence type="ECO:0000256" key="5">
    <source>
        <dbReference type="ARBA" id="ARBA00022859"/>
    </source>
</evidence>
<protein>
    <recommendedName>
        <fullName evidence="7">Caspase recruitment domain-containing protein</fullName>
    </recommendedName>
</protein>
<evidence type="ECO:0000313" key="8">
    <source>
        <dbReference type="EMBL" id="WAR08999.1"/>
    </source>
</evidence>
<keyword evidence="1" id="KW-1017">Isopeptide bond</keyword>
<feature type="domain" description="Caspase recruitment" evidence="7">
    <location>
        <begin position="80"/>
        <end position="162"/>
    </location>
</feature>
<dbReference type="Pfam" id="PF16739">
    <property type="entry name" value="CARD_2"/>
    <property type="match status" value="1"/>
</dbReference>
<dbReference type="InterPro" id="IPR011029">
    <property type="entry name" value="DEATH-like_dom_sf"/>
</dbReference>
<dbReference type="Proteomes" id="UP001164746">
    <property type="component" value="Chromosome 6"/>
</dbReference>
<keyword evidence="5" id="KW-0391">Immunity</keyword>
<gene>
    <name evidence="8" type="ORF">MAR_018957</name>
</gene>
<reference evidence="8" key="1">
    <citation type="submission" date="2022-11" db="EMBL/GenBank/DDBJ databases">
        <title>Centuries of genome instability and evolution in soft-shell clam transmissible cancer (bioRxiv).</title>
        <authorList>
            <person name="Hart S.F.M."/>
            <person name="Yonemitsu M.A."/>
            <person name="Giersch R.M."/>
            <person name="Beal B.F."/>
            <person name="Arriagada G."/>
            <person name="Davis B.W."/>
            <person name="Ostrander E.A."/>
            <person name="Goff S.P."/>
            <person name="Metzger M.J."/>
        </authorList>
    </citation>
    <scope>NUCLEOTIDE SEQUENCE</scope>
    <source>
        <strain evidence="8">MELC-2E11</strain>
        <tissue evidence="8">Siphon/mantle</tissue>
    </source>
</reference>
<feature type="compositionally biased region" description="Basic and acidic residues" evidence="6">
    <location>
        <begin position="359"/>
        <end position="368"/>
    </location>
</feature>
<dbReference type="InterPro" id="IPR031964">
    <property type="entry name" value="CARD_dom"/>
</dbReference>
<keyword evidence="2" id="KW-0597">Phosphoprotein</keyword>
<keyword evidence="4" id="KW-0832">Ubl conjugation</keyword>
<proteinExistence type="predicted"/>
<keyword evidence="9" id="KW-1185">Reference proteome</keyword>
<evidence type="ECO:0000256" key="6">
    <source>
        <dbReference type="SAM" id="MobiDB-lite"/>
    </source>
</evidence>
<evidence type="ECO:0000256" key="2">
    <source>
        <dbReference type="ARBA" id="ARBA00022553"/>
    </source>
</evidence>
<feature type="region of interest" description="Disordered" evidence="6">
    <location>
        <begin position="164"/>
        <end position="202"/>
    </location>
</feature>
<evidence type="ECO:0000256" key="3">
    <source>
        <dbReference type="ARBA" id="ARBA00022588"/>
    </source>
</evidence>